<dbReference type="STRING" id="1079859.SAMN04515674_110105"/>
<dbReference type="Proteomes" id="UP000199306">
    <property type="component" value="Unassembled WGS sequence"/>
</dbReference>
<dbReference type="GO" id="GO:0016987">
    <property type="term" value="F:sigma factor activity"/>
    <property type="evidence" value="ECO:0007669"/>
    <property type="project" value="UniProtKB-KW"/>
</dbReference>
<dbReference type="NCBIfam" id="TIGR02937">
    <property type="entry name" value="sigma70-ECF"/>
    <property type="match status" value="1"/>
</dbReference>
<dbReference type="Gene3D" id="1.10.10.10">
    <property type="entry name" value="Winged helix-like DNA-binding domain superfamily/Winged helix DNA-binding domain"/>
    <property type="match status" value="1"/>
</dbReference>
<accession>A0A1I5VWD5</accession>
<name>A0A1I5VWD5_9BACT</name>
<evidence type="ECO:0000256" key="1">
    <source>
        <dbReference type="ARBA" id="ARBA00010641"/>
    </source>
</evidence>
<dbReference type="InterPro" id="IPR014327">
    <property type="entry name" value="RNA_pol_sigma70_bacteroid"/>
</dbReference>
<dbReference type="InterPro" id="IPR007627">
    <property type="entry name" value="RNA_pol_sigma70_r2"/>
</dbReference>
<dbReference type="SUPFAM" id="SSF88659">
    <property type="entry name" value="Sigma3 and sigma4 domains of RNA polymerase sigma factors"/>
    <property type="match status" value="1"/>
</dbReference>
<evidence type="ECO:0000256" key="3">
    <source>
        <dbReference type="ARBA" id="ARBA00023082"/>
    </source>
</evidence>
<dbReference type="InterPro" id="IPR013249">
    <property type="entry name" value="RNA_pol_sigma70_r4_t2"/>
</dbReference>
<organism evidence="6 7">
    <name type="scientific">Pseudarcicella hirudinis</name>
    <dbReference type="NCBI Taxonomy" id="1079859"/>
    <lineage>
        <taxon>Bacteria</taxon>
        <taxon>Pseudomonadati</taxon>
        <taxon>Bacteroidota</taxon>
        <taxon>Cytophagia</taxon>
        <taxon>Cytophagales</taxon>
        <taxon>Flectobacillaceae</taxon>
        <taxon>Pseudarcicella</taxon>
    </lineage>
</organism>
<dbReference type="InterPro" id="IPR039425">
    <property type="entry name" value="RNA_pol_sigma-70-like"/>
</dbReference>
<reference evidence="6 7" key="1">
    <citation type="submission" date="2016-10" db="EMBL/GenBank/DDBJ databases">
        <authorList>
            <person name="de Groot N.N."/>
        </authorList>
    </citation>
    <scope>NUCLEOTIDE SEQUENCE [LARGE SCALE GENOMIC DNA]</scope>
    <source>
        <strain evidence="7">E92,LMG 26720,CCM 7988</strain>
    </source>
</reference>
<evidence type="ECO:0000259" key="5">
    <source>
        <dbReference type="SMART" id="SM00421"/>
    </source>
</evidence>
<dbReference type="Gene3D" id="1.10.1740.10">
    <property type="match status" value="1"/>
</dbReference>
<dbReference type="PANTHER" id="PTHR43133:SF46">
    <property type="entry name" value="RNA POLYMERASE SIGMA-70 FACTOR ECF SUBFAMILY"/>
    <property type="match status" value="1"/>
</dbReference>
<dbReference type="InterPro" id="IPR013324">
    <property type="entry name" value="RNA_pol_sigma_r3/r4-like"/>
</dbReference>
<evidence type="ECO:0000256" key="4">
    <source>
        <dbReference type="ARBA" id="ARBA00023163"/>
    </source>
</evidence>
<dbReference type="NCBIfam" id="TIGR02985">
    <property type="entry name" value="Sig70_bacteroi1"/>
    <property type="match status" value="1"/>
</dbReference>
<feature type="domain" description="HTH luxR-type" evidence="5">
    <location>
        <begin position="129"/>
        <end position="186"/>
    </location>
</feature>
<comment type="similarity">
    <text evidence="1">Belongs to the sigma-70 factor family. ECF subfamily.</text>
</comment>
<dbReference type="GO" id="GO:0006352">
    <property type="term" value="P:DNA-templated transcription initiation"/>
    <property type="evidence" value="ECO:0007669"/>
    <property type="project" value="InterPro"/>
</dbReference>
<dbReference type="InterPro" id="IPR000792">
    <property type="entry name" value="Tscrpt_reg_LuxR_C"/>
</dbReference>
<evidence type="ECO:0000256" key="2">
    <source>
        <dbReference type="ARBA" id="ARBA00023015"/>
    </source>
</evidence>
<dbReference type="AlphaFoldDB" id="A0A1I5VWD5"/>
<sequence>MKNNLLKHFDDETLLALLQDHDDVNAFEEIYLRYLPMLYNKANEKLRNHFMAQEAIQDLFISFWQNYPKIQLQTNLRNYLFGIVKNQIINQFRKQLLQEKLLLQEIDSTNCTEETLAYETLNNDYQHALSKLPEKCREVFLLSRMGHTNKEIAGKLQIAEKTVEQHITKALRLLRLHLKDYALLAVLGFYTIS</sequence>
<dbReference type="InterPro" id="IPR036388">
    <property type="entry name" value="WH-like_DNA-bd_sf"/>
</dbReference>
<evidence type="ECO:0000313" key="6">
    <source>
        <dbReference type="EMBL" id="SFQ11802.1"/>
    </source>
</evidence>
<dbReference type="InterPro" id="IPR014284">
    <property type="entry name" value="RNA_pol_sigma-70_dom"/>
</dbReference>
<keyword evidence="7" id="KW-1185">Reference proteome</keyword>
<dbReference type="EMBL" id="FOXH01000010">
    <property type="protein sequence ID" value="SFQ11802.1"/>
    <property type="molecule type" value="Genomic_DNA"/>
</dbReference>
<keyword evidence="4" id="KW-0804">Transcription</keyword>
<dbReference type="PRINTS" id="PR00038">
    <property type="entry name" value="HTHLUXR"/>
</dbReference>
<dbReference type="Pfam" id="PF08281">
    <property type="entry name" value="Sigma70_r4_2"/>
    <property type="match status" value="1"/>
</dbReference>
<dbReference type="GO" id="GO:0003677">
    <property type="term" value="F:DNA binding"/>
    <property type="evidence" value="ECO:0007669"/>
    <property type="project" value="InterPro"/>
</dbReference>
<keyword evidence="3" id="KW-0731">Sigma factor</keyword>
<dbReference type="SMART" id="SM00421">
    <property type="entry name" value="HTH_LUXR"/>
    <property type="match status" value="1"/>
</dbReference>
<dbReference type="PANTHER" id="PTHR43133">
    <property type="entry name" value="RNA POLYMERASE ECF-TYPE SIGMA FACTO"/>
    <property type="match status" value="1"/>
</dbReference>
<keyword evidence="2" id="KW-0805">Transcription regulation</keyword>
<evidence type="ECO:0000313" key="7">
    <source>
        <dbReference type="Proteomes" id="UP000199306"/>
    </source>
</evidence>
<dbReference type="InterPro" id="IPR013325">
    <property type="entry name" value="RNA_pol_sigma_r2"/>
</dbReference>
<dbReference type="SUPFAM" id="SSF88946">
    <property type="entry name" value="Sigma2 domain of RNA polymerase sigma factors"/>
    <property type="match status" value="1"/>
</dbReference>
<dbReference type="RefSeq" id="WP_092018304.1">
    <property type="nucleotide sequence ID" value="NZ_FOXH01000010.1"/>
</dbReference>
<dbReference type="Pfam" id="PF04542">
    <property type="entry name" value="Sigma70_r2"/>
    <property type="match status" value="1"/>
</dbReference>
<proteinExistence type="inferred from homology"/>
<dbReference type="OrthoDB" id="679904at2"/>
<protein>
    <submittedName>
        <fullName evidence="6">RNA polymerase sigma-70 factor, ECF subfamily</fullName>
    </submittedName>
</protein>
<gene>
    <name evidence="6" type="ORF">SAMN04515674_110105</name>
</gene>